<dbReference type="GO" id="GO:0006357">
    <property type="term" value="P:regulation of transcription by RNA polymerase II"/>
    <property type="evidence" value="ECO:0007669"/>
    <property type="project" value="TreeGrafter"/>
</dbReference>
<comment type="caution">
    <text evidence="2">The sequence shown here is derived from an EMBL/GenBank/DDBJ whole genome shotgun (WGS) entry which is preliminary data.</text>
</comment>
<feature type="compositionally biased region" description="Low complexity" evidence="1">
    <location>
        <begin position="137"/>
        <end position="152"/>
    </location>
</feature>
<protein>
    <submittedName>
        <fullName evidence="2">Uncharacterized protein</fullName>
    </submittedName>
</protein>
<dbReference type="Proteomes" id="UP001369815">
    <property type="component" value="Unassembled WGS sequence"/>
</dbReference>
<feature type="region of interest" description="Disordered" evidence="1">
    <location>
        <begin position="137"/>
        <end position="223"/>
    </location>
</feature>
<evidence type="ECO:0000313" key="2">
    <source>
        <dbReference type="EMBL" id="KAK6950291.1"/>
    </source>
</evidence>
<feature type="region of interest" description="Disordered" evidence="1">
    <location>
        <begin position="1"/>
        <end position="30"/>
    </location>
</feature>
<feature type="compositionally biased region" description="Basic residues" evidence="1">
    <location>
        <begin position="200"/>
        <end position="210"/>
    </location>
</feature>
<dbReference type="PANTHER" id="PTHR47636:SF1">
    <property type="entry name" value="TRANSCRIPTIONAL REGULATORY PROTEIN RCO1"/>
    <property type="match status" value="1"/>
</dbReference>
<dbReference type="EMBL" id="JBANMG010000008">
    <property type="protein sequence ID" value="KAK6950291.1"/>
    <property type="molecule type" value="Genomic_DNA"/>
</dbReference>
<dbReference type="InterPro" id="IPR052819">
    <property type="entry name" value="Chromatin_regulatory_protein"/>
</dbReference>
<gene>
    <name evidence="2" type="ORF">Daesc_008617</name>
</gene>
<dbReference type="GO" id="GO:0032221">
    <property type="term" value="C:Rpd3S complex"/>
    <property type="evidence" value="ECO:0007669"/>
    <property type="project" value="TreeGrafter"/>
</dbReference>
<dbReference type="AlphaFoldDB" id="A0AAX6MDM7"/>
<feature type="region of interest" description="Disordered" evidence="1">
    <location>
        <begin position="250"/>
        <end position="272"/>
    </location>
</feature>
<feature type="compositionally biased region" description="Polar residues" evidence="1">
    <location>
        <begin position="545"/>
        <end position="558"/>
    </location>
</feature>
<organism evidence="2 3">
    <name type="scientific">Daldinia eschscholtzii</name>
    <dbReference type="NCBI Taxonomy" id="292717"/>
    <lineage>
        <taxon>Eukaryota</taxon>
        <taxon>Fungi</taxon>
        <taxon>Dikarya</taxon>
        <taxon>Ascomycota</taxon>
        <taxon>Pezizomycotina</taxon>
        <taxon>Sordariomycetes</taxon>
        <taxon>Xylariomycetidae</taxon>
        <taxon>Xylariales</taxon>
        <taxon>Hypoxylaceae</taxon>
        <taxon>Daldinia</taxon>
    </lineage>
</organism>
<evidence type="ECO:0000313" key="3">
    <source>
        <dbReference type="Proteomes" id="UP001369815"/>
    </source>
</evidence>
<feature type="compositionally biased region" description="Low complexity" evidence="1">
    <location>
        <begin position="415"/>
        <end position="436"/>
    </location>
</feature>
<keyword evidence="3" id="KW-1185">Reference proteome</keyword>
<feature type="compositionally biased region" description="Low complexity" evidence="1">
    <location>
        <begin position="173"/>
        <end position="199"/>
    </location>
</feature>
<reference evidence="2 3" key="1">
    <citation type="journal article" date="2024" name="Front Chem Biol">
        <title>Unveiling the potential of Daldinia eschscholtzii MFLUCC 19-0629 through bioactivity and bioinformatics studies for enhanced sustainable agriculture production.</title>
        <authorList>
            <person name="Brooks S."/>
            <person name="Weaver J.A."/>
            <person name="Klomchit A."/>
            <person name="Alharthi S.A."/>
            <person name="Onlamun T."/>
            <person name="Nurani R."/>
            <person name="Vong T.K."/>
            <person name="Alberti F."/>
            <person name="Greco C."/>
        </authorList>
    </citation>
    <scope>NUCLEOTIDE SEQUENCE [LARGE SCALE GENOMIC DNA]</scope>
    <source>
        <strain evidence="2">MFLUCC 19-0629</strain>
    </source>
</reference>
<feature type="compositionally biased region" description="Low complexity" evidence="1">
    <location>
        <begin position="469"/>
        <end position="483"/>
    </location>
</feature>
<feature type="region of interest" description="Disordered" evidence="1">
    <location>
        <begin position="511"/>
        <end position="584"/>
    </location>
</feature>
<feature type="region of interest" description="Disordered" evidence="1">
    <location>
        <begin position="631"/>
        <end position="722"/>
    </location>
</feature>
<feature type="compositionally biased region" description="Polar residues" evidence="1">
    <location>
        <begin position="650"/>
        <end position="659"/>
    </location>
</feature>
<name>A0AAX6MDM7_9PEZI</name>
<evidence type="ECO:0000256" key="1">
    <source>
        <dbReference type="SAM" id="MobiDB-lite"/>
    </source>
</evidence>
<feature type="compositionally biased region" description="Basic residues" evidence="1">
    <location>
        <begin position="457"/>
        <end position="468"/>
    </location>
</feature>
<feature type="compositionally biased region" description="Basic residues" evidence="1">
    <location>
        <begin position="709"/>
        <end position="722"/>
    </location>
</feature>
<feature type="region of interest" description="Disordered" evidence="1">
    <location>
        <begin position="406"/>
        <end position="489"/>
    </location>
</feature>
<sequence length="722" mass="78275">MASNHKPVRSRFSSPLHSSSPSGYNGQRTFMQRWLEPPVQNKASFQEAGLIRGGVVENMAPLGTLPKAAMHKKSPVNGDALPTPPVKTRIVLKKPYVTPTVTERVPSRRERSAEEAGGEVDMVDAVDAVDAVDGVDAAPLSPLSQPLLPISIMDDGEDEDYVPKKSKARPSTNQSQVNQVNQVNQNNQVNQVNQVTPSNARRHSARRRSARTSPTPADSSPVRLATATAISTAAATATATATAAAQATGTINTPTISSPRFHPPPSILNHREPDKEFADKVVEAAVDEALRHYRYPTAWALRLLYDENSSDPHFVSMIEDIYHQRADIDTIKEFNRLVCDKKKEGKKDNKGCYYFVPPSTGSRFTPHKPKPAPYGDLVKMDLSILPEDTPDEHVNKKVKLDLDLDDEDGMVNEGSNHNDSNHINNNKNNSSSSSSHVKANGVSRSKSLTGSKSPQKSPHKSPKSRKTRSGSVSSSSSLSSVPDDVPDDYEEYMDQVDDNLGVARPIAAEPNNAQIPAGSGQPISSHQKKPAAKKKNGASPKHPNLLNTTRSHPPSRDSSMPAVVTANGSPHPPHHNKHQASSTSLKFASRFGDLDDSDLLVRKKLSKKLENTSTTKDISEDSFIRKPLDYDDLPFDLAVPPPPPPHAAEQSRSSRTPALTSRAARAAKRHHDDLDASISPTALSFRAADLDPPSSARGSRAATPSNPRSNKKPRAGLRVKNS</sequence>
<proteinExistence type="predicted"/>
<feature type="compositionally biased region" description="Basic residues" evidence="1">
    <location>
        <begin position="526"/>
        <end position="536"/>
    </location>
</feature>
<accession>A0AAX6MDM7</accession>
<feature type="compositionally biased region" description="Low complexity" evidence="1">
    <location>
        <begin position="10"/>
        <end position="22"/>
    </location>
</feature>
<dbReference type="PANTHER" id="PTHR47636">
    <property type="entry name" value="TRANSCRIPTIONAL REGULATORY PROTEIN RCO1"/>
    <property type="match status" value="1"/>
</dbReference>